<dbReference type="InterPro" id="IPR041495">
    <property type="entry name" value="Mub_B2"/>
</dbReference>
<protein>
    <submittedName>
        <fullName evidence="7">Contains 28 RHS repeats (RhsA)</fullName>
    </submittedName>
</protein>
<feature type="domain" description="Ig-like" evidence="4">
    <location>
        <begin position="1862"/>
        <end position="1921"/>
    </location>
</feature>
<keyword evidence="1 3" id="KW-0732">Signal</keyword>
<organism evidence="7 8">
    <name type="scientific">Fructobacillus tropaeoli</name>
    <dbReference type="NCBI Taxonomy" id="709323"/>
    <lineage>
        <taxon>Bacteria</taxon>
        <taxon>Bacillati</taxon>
        <taxon>Bacillota</taxon>
        <taxon>Bacilli</taxon>
        <taxon>Lactobacillales</taxon>
        <taxon>Lactobacillaceae</taxon>
        <taxon>Fructobacillus</taxon>
    </lineage>
</organism>
<dbReference type="InterPro" id="IPR022038">
    <property type="entry name" value="Ig-like_bact"/>
</dbReference>
<feature type="domain" description="Mub B2-like" evidence="6">
    <location>
        <begin position="468"/>
        <end position="564"/>
    </location>
</feature>
<feature type="compositionally biased region" description="Low complexity" evidence="2">
    <location>
        <begin position="96"/>
        <end position="201"/>
    </location>
</feature>
<feature type="domain" description="Ig-like" evidence="4">
    <location>
        <begin position="1611"/>
        <end position="1681"/>
    </location>
</feature>
<feature type="domain" description="Ig-like" evidence="4">
    <location>
        <begin position="652"/>
        <end position="712"/>
    </location>
</feature>
<dbReference type="Gene3D" id="2.60.120.200">
    <property type="match status" value="1"/>
</dbReference>
<feature type="domain" description="Pesticidal crystal protein Cry22Aa Ig-like" evidence="5">
    <location>
        <begin position="1227"/>
        <end position="1280"/>
    </location>
</feature>
<feature type="domain" description="Ig-like" evidence="4">
    <location>
        <begin position="2182"/>
        <end position="2241"/>
    </location>
</feature>
<dbReference type="Proteomes" id="UP001314262">
    <property type="component" value="Unassembled WGS sequence"/>
</dbReference>
<dbReference type="PANTHER" id="PTHR24273">
    <property type="entry name" value="FI04643P-RELATED"/>
    <property type="match status" value="1"/>
</dbReference>
<name>A0ABM9MUM6_9LACO</name>
<accession>A0ABM9MUM6</accession>
<feature type="domain" description="Ig-like" evidence="4">
    <location>
        <begin position="1691"/>
        <end position="1761"/>
    </location>
</feature>
<dbReference type="InterPro" id="IPR013320">
    <property type="entry name" value="ConA-like_dom_sf"/>
</dbReference>
<dbReference type="EMBL" id="CAUZLT010000003">
    <property type="protein sequence ID" value="CAK1241371.1"/>
    <property type="molecule type" value="Genomic_DNA"/>
</dbReference>
<evidence type="ECO:0000313" key="7">
    <source>
        <dbReference type="EMBL" id="CAK1241371.1"/>
    </source>
</evidence>
<feature type="region of interest" description="Disordered" evidence="2">
    <location>
        <begin position="2244"/>
        <end position="2318"/>
    </location>
</feature>
<feature type="compositionally biased region" description="Polar residues" evidence="2">
    <location>
        <begin position="2306"/>
        <end position="2318"/>
    </location>
</feature>
<dbReference type="RefSeq" id="WP_338349089.1">
    <property type="nucleotide sequence ID" value="NZ_CAUZLT010000003.1"/>
</dbReference>
<feature type="compositionally biased region" description="Polar residues" evidence="2">
    <location>
        <begin position="202"/>
        <end position="213"/>
    </location>
</feature>
<evidence type="ECO:0000256" key="2">
    <source>
        <dbReference type="SAM" id="MobiDB-lite"/>
    </source>
</evidence>
<feature type="domain" description="Pesticidal crystal protein Cry22Aa Ig-like" evidence="5">
    <location>
        <begin position="1143"/>
        <end position="1200"/>
    </location>
</feature>
<feature type="domain" description="Ig-like" evidence="4">
    <location>
        <begin position="821"/>
        <end position="880"/>
    </location>
</feature>
<evidence type="ECO:0000259" key="5">
    <source>
        <dbReference type="Pfam" id="PF16403"/>
    </source>
</evidence>
<feature type="domain" description="Ig-like" evidence="4">
    <location>
        <begin position="1930"/>
        <end position="2001"/>
    </location>
</feature>
<feature type="domain" description="Ig-like" evidence="4">
    <location>
        <begin position="887"/>
        <end position="960"/>
    </location>
</feature>
<gene>
    <name evidence="7" type="ORF">R53137_KAKDMLNK_00832</name>
</gene>
<feature type="domain" description="Ig-like" evidence="4">
    <location>
        <begin position="2102"/>
        <end position="2161"/>
    </location>
</feature>
<feature type="domain" description="Pesticidal crystal protein Cry22Aa Ig-like" evidence="5">
    <location>
        <begin position="986"/>
        <end position="1040"/>
    </location>
</feature>
<feature type="domain" description="Ig-like" evidence="4">
    <location>
        <begin position="730"/>
        <end position="794"/>
    </location>
</feature>
<evidence type="ECO:0000313" key="8">
    <source>
        <dbReference type="Proteomes" id="UP001314262"/>
    </source>
</evidence>
<keyword evidence="8" id="KW-1185">Reference proteome</keyword>
<dbReference type="InterPro" id="IPR022263">
    <property type="entry name" value="KxYKxGKxW"/>
</dbReference>
<comment type="caution">
    <text evidence="7">The sequence shown here is derived from an EMBL/GenBank/DDBJ whole genome shotgun (WGS) entry which is preliminary data.</text>
</comment>
<feature type="domain" description="Pesticidal crystal protein Cry22Aa Ig-like" evidence="5">
    <location>
        <begin position="1083"/>
        <end position="1120"/>
    </location>
</feature>
<feature type="region of interest" description="Disordered" evidence="2">
    <location>
        <begin position="30"/>
        <end position="222"/>
    </location>
</feature>
<dbReference type="Pfam" id="PF07523">
    <property type="entry name" value="Big_3"/>
    <property type="match status" value="16"/>
</dbReference>
<feature type="signal peptide" evidence="3">
    <location>
        <begin position="1"/>
        <end position="37"/>
    </location>
</feature>
<dbReference type="Pfam" id="PF16403">
    <property type="entry name" value="Bact_surface_Ig-like"/>
    <property type="match status" value="4"/>
</dbReference>
<feature type="domain" description="Ig-like" evidence="4">
    <location>
        <begin position="1451"/>
        <end position="1521"/>
    </location>
</feature>
<feature type="domain" description="Ig-like" evidence="4">
    <location>
        <begin position="572"/>
        <end position="644"/>
    </location>
</feature>
<feature type="compositionally biased region" description="Low complexity" evidence="2">
    <location>
        <begin position="2253"/>
        <end position="2285"/>
    </location>
</feature>
<feature type="compositionally biased region" description="Polar residues" evidence="2">
    <location>
        <begin position="74"/>
        <end position="95"/>
    </location>
</feature>
<reference evidence="7 8" key="1">
    <citation type="submission" date="2023-10" db="EMBL/GenBank/DDBJ databases">
        <authorList>
            <person name="Botero Cardona J."/>
        </authorList>
    </citation>
    <scope>NUCLEOTIDE SEQUENCE [LARGE SCALE GENOMIC DNA]</scope>
    <source>
        <strain evidence="7 8">R-53137</strain>
    </source>
</reference>
<feature type="compositionally biased region" description="Low complexity" evidence="2">
    <location>
        <begin position="33"/>
        <end position="73"/>
    </location>
</feature>
<dbReference type="Gene3D" id="2.60.40.10">
    <property type="entry name" value="Immunoglobulins"/>
    <property type="match status" value="21"/>
</dbReference>
<feature type="compositionally biased region" description="Low complexity" evidence="2">
    <location>
        <begin position="2292"/>
        <end position="2305"/>
    </location>
</feature>
<evidence type="ECO:0000259" key="6">
    <source>
        <dbReference type="Pfam" id="PF17966"/>
    </source>
</evidence>
<feature type="domain" description="Ig-like" evidence="4">
    <location>
        <begin position="1531"/>
        <end position="1601"/>
    </location>
</feature>
<dbReference type="NCBIfam" id="TIGR03715">
    <property type="entry name" value="KxYKxGKxW"/>
    <property type="match status" value="1"/>
</dbReference>
<feature type="domain" description="Ig-like" evidence="4">
    <location>
        <begin position="2010"/>
        <end position="2081"/>
    </location>
</feature>
<dbReference type="InterPro" id="IPR032179">
    <property type="entry name" value="Cry22Aa_Ig-like"/>
</dbReference>
<evidence type="ECO:0000256" key="3">
    <source>
        <dbReference type="SAM" id="SignalP"/>
    </source>
</evidence>
<dbReference type="Pfam" id="PF19258">
    <property type="entry name" value="KxYKxGKxW_sig"/>
    <property type="match status" value="1"/>
</dbReference>
<sequence length="2369" mass="246362">MNKKQTYKLYKAKKLWVTALAGVSMVAVEGAHQQAQADDVSSSQTTEKTTNTNESASQQSQTASSQITNNQSTGSQSSVAQGLNPQSTAAQGLNPASTTSQSAASQSASTQQTSASASGQSKQQTATSQETTTAQNQNQAANNTSSSTANNNQSQSTSAGSGTQSQSTSTSSATQSQSQKTGSTTDSSTAGSSTTDATSGSNQGSQSQATEQTLDLREATDSATSDAALLGANLTQGTTQPVTNDNLSVTVTKDNFLQWFKLGGDTTYDASTNTATLTPDIGGVEGNITLKTKINANDAFVLHGTINLGSKLQDAQGADGIGIAFHHGTVGEIGSLGGGISVLGLPTSSGYVFDTWPIDGGDHYDGKDSYVSGFHSDVDQKGQDSNIRYDGGFLDLDPTKYPVAGKAMPFTVTYDGNGHMGLDYLGHTFSIPVTDPQDPLALSIGASTGLDSNLQTVSVDSFTFDPAQNNTISRTINYVDKSGNKIASSTVQSAIYRRQGTLVNGQPTYTDWQLASGANSNNFAAVTAPTIAGYTIEGSQPTYFDSTTVNNDSGQLAYNVVYDKVLGQATLNVQDSTIVAGPTAQWSASQNFLSAVDQNGSAVDLSKVQVSGSVKTTDPGTYPITYTYTDTSGKAVTKTANVTVVPSQSSLKAKDSTILVNSKWNTSDNVVSATDENGNILDLSKVQVSGNVDTSTPGVYPVTYSYTDASGNQHTQPVMVTVINSQSTLTVKDSTIFVNDSWKPADNVTAAKDEYGNPVDISKISVSGDVNTSKAGVYPVTYSYTDGQGKSFNVVAKVTVKDNQTQLQGKDSTLIAGLKTTWQPSDNLQTATDVDGKPLSIDQIQVSGSVNPQKAGTYQVTYSYTDQQGHYHSTPATITVLASQGSINAADSTIVAGPKAQWSAKDNFLTATDEHGDPVDFSQVQTSGTVNTSTPGVYPITYTYTDSQGTPFTKTINVTVVASKEGVVTKDETLIAGPKTQWQSTDDFVSAADADGNSVDLSQVAVNTNVDTNKPGKYTVTYTYTDKSGNAIPATAEVTVLKSKAAVDTQDSTLVAGPNTTWSSKDNIADLLDEYGNSIDPSQASVSGSVNPQKPGTYSVTYSYTDGQGNLVSNVATITVVASQGSLTTQTVNLVAGPQTQWYKQQNLKSATDENGHPVNINQITVTGTVNPHQAGTYPLTYSYTDDQGNTYTQPTEVIVAASQAAITTSNETIVAGPQSRWSSYDNMVKAVDENGNPLSDNQVTVTGQANPSKIGTYTITYSYTDGQGNPITQPATVTVVQSQASISTTDSTLIAGPNTKWNPANNFAGAKDENGQSVSYGSQISTNSGVDTEKPNTYLVTYSYQDEAGNTVSSTAKITVVASQGGVAAKDSTLIAGPNTKWTAADNFSGATDEDGKSVDLSKVTVDGSVDPTTPGTYPVTYSYTDAQGNPYSQKVTVTVNPSKGGVAAKDSTLIAGPNTKWTAADNFSGATDEDGKPVDLSKVTVDGGVDPTKAGSYPVTYSYTDAQGNPYSQKVTVTVNPSKGGVAAKDSTLIAGPNTKWTAADNFSGATDENGQPLDLSKVTVDGSVDPTKAGSYPVTYSYTDAQGNPYSQKVTITVNPSRGGVAAKDSTLIAGPNTKWTAADNFTSATDENGKPVDFSKVTVDGSVYPTKAGSYPVTYSYTDAQGNPYSQKVTVTVNPSKGGVAAKDSTLIAGPNTKWTAADNFTSATDENGNPVDLSKVTVDGSVNPNKAGSYPVTYSYTDAQGNPYSQKVTVTVNPSKGGVAAKGSTLIAGPNTKWTAADNFSGATDENGNPVDLSKVTVDGKVDPTTPGTYPVTYSCTDAQGNPYSQKITVTVVSSKDSITMKDSTLIAGPNTRWTPADNFSGATDANGQPIDLSKITVTGHVDTTKPGTYPVTYSYTDETGNHYSKTVTVTVNSSKGSLTAKDSTLIAGPDTKWTPADNFSGATDENGQPVDLSKVTVDGTVDTTKPGSYPITYTYTDGEGNTHSQKVTVTVNPSKGSLTAKDSTLIAGPDTKWTPADNFSGATDENGQPVDLSKVTVDGKVDPTTPGTYPVTYSYTDAQGNKQSQTATITVVASKDSITIKGGNLIAGPSTKWTPADSFSGATDANGQPIDLTKITVTGHVDTTKPGTYPVTYSYTDETGNHYSKTVTITVTQSKGGITTKDSHITVAPNTNWSPADGFSGATDENGQPVGFSKIKVTGQVDTTKPGTYPVTYSYTDGSGNIYTQTVTVTVTSGNDTTSNTNQGSKTTPSSSGQSTTQGSEKTPSSSGQSTTQGSEKTPSNSGQSTTQKSETSSTIATPSQVNTSDSLVNATPKATSVLPQTGNHQAKSTGQKALEIGLISATFGLILLMKRNKKNGND</sequence>
<dbReference type="Pfam" id="PF17966">
    <property type="entry name" value="Muc_B2"/>
    <property type="match status" value="1"/>
</dbReference>
<evidence type="ECO:0000256" key="1">
    <source>
        <dbReference type="ARBA" id="ARBA00022729"/>
    </source>
</evidence>
<feature type="domain" description="Ig-like" evidence="4">
    <location>
        <begin position="1371"/>
        <end position="1441"/>
    </location>
</feature>
<evidence type="ECO:0000259" key="4">
    <source>
        <dbReference type="Pfam" id="PF07523"/>
    </source>
</evidence>
<dbReference type="Pfam" id="PF18483">
    <property type="entry name" value="Lectin_L-type_dom"/>
    <property type="match status" value="1"/>
</dbReference>
<proteinExistence type="predicted"/>
<dbReference type="SUPFAM" id="SSF49899">
    <property type="entry name" value="Concanavalin A-like lectins/glucanases"/>
    <property type="match status" value="1"/>
</dbReference>
<dbReference type="Gene3D" id="2.60.40.4300">
    <property type="match status" value="1"/>
</dbReference>
<feature type="domain" description="Ig-like" evidence="4">
    <location>
        <begin position="1782"/>
        <end position="1841"/>
    </location>
</feature>
<dbReference type="PANTHER" id="PTHR24273:SF32">
    <property type="entry name" value="HYALIN"/>
    <property type="match status" value="1"/>
</dbReference>
<dbReference type="InterPro" id="IPR013783">
    <property type="entry name" value="Ig-like_fold"/>
</dbReference>
<feature type="chain" id="PRO_5045391993" evidence="3">
    <location>
        <begin position="38"/>
        <end position="2369"/>
    </location>
</feature>